<feature type="region of interest" description="Disordered" evidence="1">
    <location>
        <begin position="580"/>
        <end position="684"/>
    </location>
</feature>
<dbReference type="AlphaFoldDB" id="A0AAV9WGA2"/>
<dbReference type="Pfam" id="PF16561">
    <property type="entry name" value="AMPK1_CBM"/>
    <property type="match status" value="1"/>
</dbReference>
<evidence type="ECO:0000259" key="2">
    <source>
        <dbReference type="Pfam" id="PF16561"/>
    </source>
</evidence>
<protein>
    <recommendedName>
        <fullName evidence="2">AMP-activated protein kinase glycogen-binding domain-containing protein</fullName>
    </recommendedName>
</protein>
<gene>
    <name evidence="3" type="ORF">TWF481_005607</name>
</gene>
<feature type="domain" description="AMP-activated protein kinase glycogen-binding" evidence="2">
    <location>
        <begin position="9"/>
        <end position="87"/>
    </location>
</feature>
<feature type="compositionally biased region" description="Low complexity" evidence="1">
    <location>
        <begin position="641"/>
        <end position="652"/>
    </location>
</feature>
<evidence type="ECO:0000313" key="3">
    <source>
        <dbReference type="EMBL" id="KAK6507159.1"/>
    </source>
</evidence>
<feature type="compositionally biased region" description="Basic and acidic residues" evidence="1">
    <location>
        <begin position="594"/>
        <end position="605"/>
    </location>
</feature>
<name>A0AAV9WGA2_9PEZI</name>
<keyword evidence="4" id="KW-1185">Reference proteome</keyword>
<proteinExistence type="predicted"/>
<evidence type="ECO:0000313" key="4">
    <source>
        <dbReference type="Proteomes" id="UP001370758"/>
    </source>
</evidence>
<feature type="region of interest" description="Disordered" evidence="1">
    <location>
        <begin position="288"/>
        <end position="310"/>
    </location>
</feature>
<evidence type="ECO:0000256" key="1">
    <source>
        <dbReference type="SAM" id="MobiDB-lite"/>
    </source>
</evidence>
<dbReference type="CDD" id="cd02859">
    <property type="entry name" value="E_set_AMPKbeta_like_N"/>
    <property type="match status" value="1"/>
</dbReference>
<dbReference type="InterPro" id="IPR032640">
    <property type="entry name" value="AMPK1_CBM"/>
</dbReference>
<sequence>MATGKGTFSFKWTEPAEEVFVTGSFDNWAKPEQLTKTADGTHLGVVTVPIEKITYKYIVNGTWTIDPKQRVEKDDSGNDNNYLLVEDIKPLEEPTFFVPTPIPDTADETVTPFIQSAGPETSTAALAAEVPLEPRKEKAKEPEPEPEAVKEPDTVAALPVVESEPTVTISSVAPESTTAALAAEVPLEPKKEKAKEPEPDTVVALPVVESEPTVTISSVAPESTTAALAAEVPLEVVAKEEPIVPEATKEIVATEDIPTPDPKSVPGYLPDTVEDKAELDQVFSVNPLPASETADNPIQLEPNQPVPPHTASITDNVKLDKESYEHADASNLGVGAAAAATVAAVTAALAGAVDATGAKNLIPESGLPIVGITDAVKSLLPEAVVGKTEKEEDHSTATTEVVPPVVVESQEKAGVEPEASGNPAAVEAKKEVEDEIVAKVEKVAPEATPEFARADVPEVVRESQAEAGVPLEASASPIAVEAKKEIEAELKSEVKPAEPIAEEPVASPSEIPVVPAVVTAAIAEAGVPAEAVSNPVAVEAKAIVEEAITKAETKPETLEPPKVEEPSTVEKVVETAEKVVEKVVPEAPTTEAPEAPKTETPEAPKTEAPAAPTTEAPPAPTTEAPAAPTTEAPEAPKTDAPEAPTTEAAPEAPKTEAEAPKTEVKNGEASAEAAKDKEVKKKRRVSAFFHKIAQKLK</sequence>
<dbReference type="EMBL" id="JAVHJL010000003">
    <property type="protein sequence ID" value="KAK6507159.1"/>
    <property type="molecule type" value="Genomic_DNA"/>
</dbReference>
<dbReference type="SUPFAM" id="SSF81296">
    <property type="entry name" value="E set domains"/>
    <property type="match status" value="1"/>
</dbReference>
<dbReference type="Proteomes" id="UP001370758">
    <property type="component" value="Unassembled WGS sequence"/>
</dbReference>
<feature type="compositionally biased region" description="Low complexity" evidence="1">
    <location>
        <begin position="621"/>
        <end position="633"/>
    </location>
</feature>
<feature type="compositionally biased region" description="Basic and acidic residues" evidence="1">
    <location>
        <begin position="653"/>
        <end position="666"/>
    </location>
</feature>
<organism evidence="3 4">
    <name type="scientific">Arthrobotrys musiformis</name>
    <dbReference type="NCBI Taxonomy" id="47236"/>
    <lineage>
        <taxon>Eukaryota</taxon>
        <taxon>Fungi</taxon>
        <taxon>Dikarya</taxon>
        <taxon>Ascomycota</taxon>
        <taxon>Pezizomycotina</taxon>
        <taxon>Orbiliomycetes</taxon>
        <taxon>Orbiliales</taxon>
        <taxon>Orbiliaceae</taxon>
        <taxon>Arthrobotrys</taxon>
    </lineage>
</organism>
<accession>A0AAV9WGA2</accession>
<dbReference type="Gene3D" id="2.60.40.10">
    <property type="entry name" value="Immunoglobulins"/>
    <property type="match status" value="1"/>
</dbReference>
<dbReference type="InterPro" id="IPR014756">
    <property type="entry name" value="Ig_E-set"/>
</dbReference>
<dbReference type="InterPro" id="IPR013783">
    <property type="entry name" value="Ig-like_fold"/>
</dbReference>
<comment type="caution">
    <text evidence="3">The sequence shown here is derived from an EMBL/GenBank/DDBJ whole genome shotgun (WGS) entry which is preliminary data.</text>
</comment>
<reference evidence="3 4" key="1">
    <citation type="submission" date="2023-08" db="EMBL/GenBank/DDBJ databases">
        <authorList>
            <person name="Palmer J.M."/>
        </authorList>
    </citation>
    <scope>NUCLEOTIDE SEQUENCE [LARGE SCALE GENOMIC DNA]</scope>
    <source>
        <strain evidence="3 4">TWF481</strain>
    </source>
</reference>